<evidence type="ECO:0000313" key="1">
    <source>
        <dbReference type="EMBL" id="CAG8687725.1"/>
    </source>
</evidence>
<comment type="caution">
    <text evidence="1">The sequence shown here is derived from an EMBL/GenBank/DDBJ whole genome shotgun (WGS) entry which is preliminary data.</text>
</comment>
<reference evidence="1" key="1">
    <citation type="submission" date="2021-06" db="EMBL/GenBank/DDBJ databases">
        <authorList>
            <person name="Kallberg Y."/>
            <person name="Tangrot J."/>
            <person name="Rosling A."/>
        </authorList>
    </citation>
    <scope>NUCLEOTIDE SEQUENCE</scope>
    <source>
        <strain evidence="1">IN212</strain>
    </source>
</reference>
<sequence>SPAICLAESKENRNQKTMELDYNVGQEVTLKQREDAHKLLLGNHDVFGTDISEKADYRTGIALDTQEFLQKELNKMEKLGVICAVKGLWRLP</sequence>
<dbReference type="OrthoDB" id="2420497at2759"/>
<feature type="non-terminal residue" evidence="1">
    <location>
        <position position="92"/>
    </location>
</feature>
<gene>
    <name evidence="1" type="ORF">RFULGI_LOCUS9854</name>
</gene>
<name>A0A9N9EQN6_9GLOM</name>
<dbReference type="AlphaFoldDB" id="A0A9N9EQN6"/>
<dbReference type="EMBL" id="CAJVPZ010018411">
    <property type="protein sequence ID" value="CAG8687725.1"/>
    <property type="molecule type" value="Genomic_DNA"/>
</dbReference>
<accession>A0A9N9EQN6</accession>
<proteinExistence type="predicted"/>
<evidence type="ECO:0000313" key="2">
    <source>
        <dbReference type="Proteomes" id="UP000789396"/>
    </source>
</evidence>
<organism evidence="1 2">
    <name type="scientific">Racocetra fulgida</name>
    <dbReference type="NCBI Taxonomy" id="60492"/>
    <lineage>
        <taxon>Eukaryota</taxon>
        <taxon>Fungi</taxon>
        <taxon>Fungi incertae sedis</taxon>
        <taxon>Mucoromycota</taxon>
        <taxon>Glomeromycotina</taxon>
        <taxon>Glomeromycetes</taxon>
        <taxon>Diversisporales</taxon>
        <taxon>Gigasporaceae</taxon>
        <taxon>Racocetra</taxon>
    </lineage>
</organism>
<protein>
    <submittedName>
        <fullName evidence="1">16204_t:CDS:1</fullName>
    </submittedName>
</protein>
<keyword evidence="2" id="KW-1185">Reference proteome</keyword>
<dbReference type="Proteomes" id="UP000789396">
    <property type="component" value="Unassembled WGS sequence"/>
</dbReference>
<feature type="non-terminal residue" evidence="1">
    <location>
        <position position="1"/>
    </location>
</feature>